<keyword evidence="2" id="KW-1185">Reference proteome</keyword>
<dbReference type="InterPro" id="IPR023393">
    <property type="entry name" value="START-like_dom_sf"/>
</dbReference>
<dbReference type="CDD" id="cd07822">
    <property type="entry name" value="SRPBCC_4"/>
    <property type="match status" value="1"/>
</dbReference>
<gene>
    <name evidence="1" type="ORF">K1718_23995</name>
</gene>
<evidence type="ECO:0000313" key="1">
    <source>
        <dbReference type="EMBL" id="WFE89185.1"/>
    </source>
</evidence>
<dbReference type="SUPFAM" id="SSF55961">
    <property type="entry name" value="Bet v1-like"/>
    <property type="match status" value="1"/>
</dbReference>
<name>A0ABY8F168_9HYPH</name>
<evidence type="ECO:0000313" key="2">
    <source>
        <dbReference type="Proteomes" id="UP001209803"/>
    </source>
</evidence>
<dbReference type="Pfam" id="PF10604">
    <property type="entry name" value="Polyketide_cyc2"/>
    <property type="match status" value="1"/>
</dbReference>
<dbReference type="EMBL" id="CP120863">
    <property type="protein sequence ID" value="WFE89185.1"/>
    <property type="molecule type" value="Genomic_DNA"/>
</dbReference>
<reference evidence="1 2" key="1">
    <citation type="submission" date="2023-03" db="EMBL/GenBank/DDBJ databases">
        <title>Roseibium porphyridii sp. nov. and Roseibium rhodosorbium sp. nov. isolated from marine algae, Porphyridium cruentum and Rhodosorus marinus, respectively.</title>
        <authorList>
            <person name="Lee M.W."/>
            <person name="Choi B.J."/>
            <person name="Lee J.K."/>
            <person name="Choi D.G."/>
            <person name="Baek J.H."/>
            <person name="Bayburt H."/>
            <person name="Kim J.M."/>
            <person name="Han D.M."/>
            <person name="Kim K.H."/>
            <person name="Jeon C.O."/>
        </authorList>
    </citation>
    <scope>NUCLEOTIDE SEQUENCE [LARGE SCALE GENOMIC DNA]</scope>
    <source>
        <strain evidence="1 2">KMA01</strain>
    </source>
</reference>
<dbReference type="InterPro" id="IPR019587">
    <property type="entry name" value="Polyketide_cyclase/dehydratase"/>
</dbReference>
<accession>A0ABY8F168</accession>
<sequence>MKTYETQIEISASPDAVWHILTKELPRAPETFGLLHFEGDMAPGAKIKIRSEVAPERTFALRVQTFEPPGRMVWTGGMPFGLFTGTRSFSLTPATSGCTFSMKEVFTGPMSGMITKSMPDLTPSFIKFAEALKIKAETQ</sequence>
<protein>
    <submittedName>
        <fullName evidence="1">SRPBCC domain-containing protein</fullName>
    </submittedName>
</protein>
<dbReference type="RefSeq" id="WP_265680579.1">
    <property type="nucleotide sequence ID" value="NZ_CP120863.1"/>
</dbReference>
<proteinExistence type="predicted"/>
<dbReference type="Gene3D" id="3.30.530.20">
    <property type="match status" value="1"/>
</dbReference>
<organism evidence="1 2">
    <name type="scientific">Roseibium porphyridii</name>
    <dbReference type="NCBI Taxonomy" id="2866279"/>
    <lineage>
        <taxon>Bacteria</taxon>
        <taxon>Pseudomonadati</taxon>
        <taxon>Pseudomonadota</taxon>
        <taxon>Alphaproteobacteria</taxon>
        <taxon>Hyphomicrobiales</taxon>
        <taxon>Stappiaceae</taxon>
        <taxon>Roseibium</taxon>
    </lineage>
</organism>
<dbReference type="Proteomes" id="UP001209803">
    <property type="component" value="Chromosome"/>
</dbReference>